<dbReference type="KEGG" id="mvl:KOY49_03420"/>
<evidence type="ECO:0000313" key="3">
    <source>
        <dbReference type="Proteomes" id="UP000677117"/>
    </source>
</evidence>
<keyword evidence="1" id="KW-0812">Transmembrane</keyword>
<evidence type="ECO:0000313" key="2">
    <source>
        <dbReference type="EMBL" id="QWQ31218.1"/>
    </source>
</evidence>
<feature type="transmembrane region" description="Helical" evidence="1">
    <location>
        <begin position="135"/>
        <end position="159"/>
    </location>
</feature>
<evidence type="ECO:0000256" key="1">
    <source>
        <dbReference type="SAM" id="Phobius"/>
    </source>
</evidence>
<sequence length="213" mass="23185">MQQAAGIFLGLLTWLSSVWLTRAILIGKKPKMRDGLYSSGSPIIALIIVIGVFLIQMVPAAVAVIIYSALNASGVLNQTPILMAAGGAAILIVAMSVYWATSTVFAMIIVTLPGMYPFHALRLSGDIVTGRRLRILLRFAWAVVLSVLLWAVVLIPVILLDGALKGWISGIDWLPIVPTTGLILLYVTIIMISVYVYLFYRKVVESDTKKTKN</sequence>
<feature type="transmembrane region" description="Helical" evidence="1">
    <location>
        <begin position="105"/>
        <end position="123"/>
    </location>
</feature>
<protein>
    <submittedName>
        <fullName evidence="2">Uncharacterized protein</fullName>
    </submittedName>
</protein>
<keyword evidence="3" id="KW-1185">Reference proteome</keyword>
<gene>
    <name evidence="2" type="ORF">KOY49_03420</name>
</gene>
<keyword evidence="1" id="KW-1133">Transmembrane helix</keyword>
<dbReference type="AlphaFoldDB" id="A0A8F1MAV1"/>
<keyword evidence="1" id="KW-0472">Membrane</keyword>
<dbReference type="Proteomes" id="UP000677117">
    <property type="component" value="Chromosome"/>
</dbReference>
<dbReference type="EMBL" id="CP076459">
    <property type="protein sequence ID" value="QWQ31218.1"/>
    <property type="molecule type" value="Genomic_DNA"/>
</dbReference>
<dbReference type="RefSeq" id="WP_232736013.1">
    <property type="nucleotide sequence ID" value="NZ_CP076459.1"/>
</dbReference>
<feature type="transmembrane region" description="Helical" evidence="1">
    <location>
        <begin position="179"/>
        <end position="200"/>
    </location>
</feature>
<feature type="transmembrane region" description="Helical" evidence="1">
    <location>
        <begin position="43"/>
        <end position="69"/>
    </location>
</feature>
<accession>A0A8F1MAV1</accession>
<name>A0A8F1MAV1_9BACT</name>
<organism evidence="2 3">
    <name type="scientific">Candidatus Minimicrobia vallesae</name>
    <dbReference type="NCBI Taxonomy" id="2841264"/>
    <lineage>
        <taxon>Bacteria</taxon>
        <taxon>Candidatus Saccharimonadota</taxon>
        <taxon>Candidatus Saccharimonadota incertae sedis</taxon>
        <taxon>Candidatus Minimicrobia</taxon>
    </lineage>
</organism>
<reference evidence="2" key="1">
    <citation type="submission" date="2021-06" db="EMBL/GenBank/DDBJ databases">
        <title>An adapted protocol for Saccharibacteria cultivation: two new species join this phylum of Candidate Phyla Radiations.</title>
        <authorList>
            <person name="Ibrahim A."/>
            <person name="Maatouk M."/>
            <person name="Raoult D."/>
            <person name="Bittar F."/>
        </authorList>
    </citation>
    <scope>NUCLEOTIDE SEQUENCE</scope>
    <source>
        <strain evidence="2">IHU2</strain>
    </source>
</reference>
<feature type="transmembrane region" description="Helical" evidence="1">
    <location>
        <begin position="81"/>
        <end position="99"/>
    </location>
</feature>
<proteinExistence type="predicted"/>